<dbReference type="InterPro" id="IPR053313">
    <property type="entry name" value="RGF"/>
</dbReference>
<dbReference type="AlphaFoldDB" id="A0A2G9HFQ2"/>
<feature type="chain" id="PRO_5013890194" description="Non-specific serine/threonine protein kinase" evidence="2">
    <location>
        <begin position="19"/>
        <end position="138"/>
    </location>
</feature>
<evidence type="ECO:0000256" key="2">
    <source>
        <dbReference type="SAM" id="SignalP"/>
    </source>
</evidence>
<evidence type="ECO:0000313" key="3">
    <source>
        <dbReference type="EMBL" id="PIN16352.1"/>
    </source>
</evidence>
<dbReference type="EMBL" id="NKXS01001889">
    <property type="protein sequence ID" value="PIN16352.1"/>
    <property type="molecule type" value="Genomic_DNA"/>
</dbReference>
<dbReference type="PANTHER" id="PTHR34961:SF7">
    <property type="entry name" value="TRANSMEMBRANE PROTEIN"/>
    <property type="match status" value="1"/>
</dbReference>
<sequence>MASLFYLVLYLYLHACAARPLLVWDDGSTVTQLELSSKDVRTSVAERLIITDVKFRAEQSEKSTLDLGTNIVQLDNHMSSATKEDENIKGNFKKRADRLTLESPEETMNSKDNNTMDDIAAMDYAQPHRKPPIHNKGT</sequence>
<keyword evidence="2" id="KW-0732">Signal</keyword>
<evidence type="ECO:0000313" key="4">
    <source>
        <dbReference type="Proteomes" id="UP000231279"/>
    </source>
</evidence>
<protein>
    <recommendedName>
        <fullName evidence="5">Non-specific serine/threonine protein kinase</fullName>
    </recommendedName>
</protein>
<dbReference type="PANTHER" id="PTHR34961">
    <property type="entry name" value="TRANSMEMBRANE PROTEIN"/>
    <property type="match status" value="1"/>
</dbReference>
<organism evidence="3 4">
    <name type="scientific">Handroanthus impetiginosus</name>
    <dbReference type="NCBI Taxonomy" id="429701"/>
    <lineage>
        <taxon>Eukaryota</taxon>
        <taxon>Viridiplantae</taxon>
        <taxon>Streptophyta</taxon>
        <taxon>Embryophyta</taxon>
        <taxon>Tracheophyta</taxon>
        <taxon>Spermatophyta</taxon>
        <taxon>Magnoliopsida</taxon>
        <taxon>eudicotyledons</taxon>
        <taxon>Gunneridae</taxon>
        <taxon>Pentapetalae</taxon>
        <taxon>asterids</taxon>
        <taxon>lamiids</taxon>
        <taxon>Lamiales</taxon>
        <taxon>Bignoniaceae</taxon>
        <taxon>Crescentiina</taxon>
        <taxon>Tabebuia alliance</taxon>
        <taxon>Handroanthus</taxon>
    </lineage>
</organism>
<proteinExistence type="predicted"/>
<gene>
    <name evidence="3" type="ORF">CDL12_10996</name>
</gene>
<feature type="region of interest" description="Disordered" evidence="1">
    <location>
        <begin position="95"/>
        <end position="117"/>
    </location>
</feature>
<keyword evidence="4" id="KW-1185">Reference proteome</keyword>
<accession>A0A2G9HFQ2</accession>
<evidence type="ECO:0008006" key="5">
    <source>
        <dbReference type="Google" id="ProtNLM"/>
    </source>
</evidence>
<dbReference type="OrthoDB" id="1911637at2759"/>
<feature type="signal peptide" evidence="2">
    <location>
        <begin position="1"/>
        <end position="18"/>
    </location>
</feature>
<dbReference type="Proteomes" id="UP000231279">
    <property type="component" value="Unassembled WGS sequence"/>
</dbReference>
<comment type="caution">
    <text evidence="3">The sequence shown here is derived from an EMBL/GenBank/DDBJ whole genome shotgun (WGS) entry which is preliminary data.</text>
</comment>
<reference evidence="4" key="1">
    <citation type="journal article" date="2018" name="Gigascience">
        <title>Genome assembly of the Pink Ipe (Handroanthus impetiginosus, Bignoniaceae), a highly valued, ecologically keystone Neotropical timber forest tree.</title>
        <authorList>
            <person name="Silva-Junior O.B."/>
            <person name="Grattapaglia D."/>
            <person name="Novaes E."/>
            <person name="Collevatti R.G."/>
        </authorList>
    </citation>
    <scope>NUCLEOTIDE SEQUENCE [LARGE SCALE GENOMIC DNA]</scope>
    <source>
        <strain evidence="4">cv. UFG-1</strain>
    </source>
</reference>
<name>A0A2G9HFQ2_9LAMI</name>
<evidence type="ECO:0000256" key="1">
    <source>
        <dbReference type="SAM" id="MobiDB-lite"/>
    </source>
</evidence>